<dbReference type="SUPFAM" id="SSF52540">
    <property type="entry name" value="P-loop containing nucleoside triphosphate hydrolases"/>
    <property type="match status" value="1"/>
</dbReference>
<feature type="domain" description="G" evidence="6">
    <location>
        <begin position="318"/>
        <end position="395"/>
    </location>
</feature>
<evidence type="ECO:0000313" key="8">
    <source>
        <dbReference type="Proteomes" id="UP000007431"/>
    </source>
</evidence>
<dbReference type="Gene3D" id="3.40.50.300">
    <property type="entry name" value="P-loop containing nucleotide triphosphate hydrolases"/>
    <property type="match status" value="1"/>
</dbReference>
<feature type="region of interest" description="Disordered" evidence="5">
    <location>
        <begin position="288"/>
        <end position="313"/>
    </location>
</feature>
<feature type="compositionally biased region" description="Acidic residues" evidence="5">
    <location>
        <begin position="519"/>
        <end position="533"/>
    </location>
</feature>
<dbReference type="VEuPathDB" id="FungiDB:SCHCODRAFT_02610886"/>
<dbReference type="GO" id="GO:0005525">
    <property type="term" value="F:GTP binding"/>
    <property type="evidence" value="ECO:0007669"/>
    <property type="project" value="UniProtKB-KW"/>
</dbReference>
<organism evidence="8">
    <name type="scientific">Schizophyllum commune (strain H4-8 / FGSC 9210)</name>
    <name type="common">Split gill fungus</name>
    <dbReference type="NCBI Taxonomy" id="578458"/>
    <lineage>
        <taxon>Eukaryota</taxon>
        <taxon>Fungi</taxon>
        <taxon>Dikarya</taxon>
        <taxon>Basidiomycota</taxon>
        <taxon>Agaricomycotina</taxon>
        <taxon>Agaricomycetes</taxon>
        <taxon>Agaricomycetidae</taxon>
        <taxon>Agaricales</taxon>
        <taxon>Schizophyllaceae</taxon>
        <taxon>Schizophyllum</taxon>
    </lineage>
</organism>
<evidence type="ECO:0000259" key="6">
    <source>
        <dbReference type="Pfam" id="PF01926"/>
    </source>
</evidence>
<dbReference type="EMBL" id="GL377302">
    <property type="protein sequence ID" value="EFJ03836.1"/>
    <property type="molecule type" value="Genomic_DNA"/>
</dbReference>
<evidence type="ECO:0000256" key="3">
    <source>
        <dbReference type="ARBA" id="ARBA00037770"/>
    </source>
</evidence>
<dbReference type="InParanoid" id="D8PRC0"/>
<feature type="compositionally biased region" description="Basic and acidic residues" evidence="5">
    <location>
        <begin position="534"/>
        <end position="560"/>
    </location>
</feature>
<sequence length="600" mass="66819">MSVPVHRVDGQVAVQAVPNANVTEPWRLESSFIRLSPEFLEITKKRASDTPLPRPIPASHAIFPSEQSSADGYVSCLRRPKWRYDQTKTEVEKNEEALFRKWLAEADEKINGFADASDVLRADGPIRSPCYYERNLEVWRQLWRVTEISDIILVLLDSRCPLIHFPDSLSRYLASYEDKRVILVLTKVDITGTDRTSAWKDYISTKHPGLRIVEVESYAEKAYSATGRRPAYEPHLPEEFRRRLVEAIRDTHTELLQPPPRVRESAKRLAHWKPSVKRSVDWEAAAAPREFGAPEPVRSAPPKPENDAEGTEEPPFLTIGLIGQPNVGKSSLLNALFGASKVRASKTPGKTKHYQTLFLSPDIRLVDCPGLVLPSHHEMEAQVLAGILPISRVSAVPACIHHAARLLPLERILDLKHPSAAAPLVEDKRTWRAGTGPKVEQRTPRWTAIDILIAYAEKKGWLTAKAGRPDVHRAGNAILRMLAEGRIRWGYWPPGSDESVIRTVAGVEGAGIWIPGQDVIDEEEDDEPEELEGDERAGKKHEDSAEDAEKARGGVEKAEDGAETAESESESDDEPAIQVTGGRFGALNMLDEGGEEEESE</sequence>
<evidence type="ECO:0000256" key="4">
    <source>
        <dbReference type="ARBA" id="ARBA00039902"/>
    </source>
</evidence>
<comment type="function">
    <text evidence="3">Possible regulatory or functional link with the histocompatibility cluster.</text>
</comment>
<evidence type="ECO:0000256" key="1">
    <source>
        <dbReference type="ARBA" id="ARBA00022741"/>
    </source>
</evidence>
<keyword evidence="2" id="KW-0342">GTP-binding</keyword>
<dbReference type="PANTHER" id="PTHR45709">
    <property type="entry name" value="LARGE SUBUNIT GTPASE 1 HOMOLOG-RELATED"/>
    <property type="match status" value="1"/>
</dbReference>
<keyword evidence="8" id="KW-1185">Reference proteome</keyword>
<dbReference type="HOGENOM" id="CLU_013649_2_0_1"/>
<name>D8PRC0_SCHCM</name>
<evidence type="ECO:0000313" key="7">
    <source>
        <dbReference type="EMBL" id="EFJ03836.1"/>
    </source>
</evidence>
<feature type="compositionally biased region" description="Acidic residues" evidence="5">
    <location>
        <begin position="561"/>
        <end position="575"/>
    </location>
</feature>
<dbReference type="InterPro" id="IPR006073">
    <property type="entry name" value="GTP-bd"/>
</dbReference>
<accession>D8PRC0</accession>
<dbReference type="GO" id="GO:0003924">
    <property type="term" value="F:GTPase activity"/>
    <property type="evidence" value="ECO:0007669"/>
    <property type="project" value="InterPro"/>
</dbReference>
<gene>
    <name evidence="7" type="ORF">SCHCODRAFT_80890</name>
</gene>
<evidence type="ECO:0000256" key="5">
    <source>
        <dbReference type="SAM" id="MobiDB-lite"/>
    </source>
</evidence>
<evidence type="ECO:0000256" key="2">
    <source>
        <dbReference type="ARBA" id="ARBA00023134"/>
    </source>
</evidence>
<dbReference type="Proteomes" id="UP000007431">
    <property type="component" value="Unassembled WGS sequence"/>
</dbReference>
<dbReference type="AlphaFoldDB" id="D8PRC0"/>
<dbReference type="STRING" id="578458.D8PRC0"/>
<dbReference type="PANTHER" id="PTHR45709:SF3">
    <property type="entry name" value="GUANINE NUCLEOTIDE-BINDING PROTEIN-LIKE 1"/>
    <property type="match status" value="1"/>
</dbReference>
<dbReference type="eggNOG" id="KOG1424">
    <property type="taxonomic scope" value="Eukaryota"/>
</dbReference>
<dbReference type="InterPro" id="IPR043358">
    <property type="entry name" value="GNL1-like"/>
</dbReference>
<dbReference type="PRINTS" id="PR00326">
    <property type="entry name" value="GTP1OBG"/>
</dbReference>
<dbReference type="KEGG" id="scm:SCHCO_02610886"/>
<dbReference type="OMA" id="CDFPVRP"/>
<reference evidence="7 8" key="1">
    <citation type="journal article" date="2010" name="Nat. Biotechnol.">
        <title>Genome sequence of the model mushroom Schizophyllum commune.</title>
        <authorList>
            <person name="Ohm R.A."/>
            <person name="de Jong J.F."/>
            <person name="Lugones L.G."/>
            <person name="Aerts A."/>
            <person name="Kothe E."/>
            <person name="Stajich J.E."/>
            <person name="de Vries R.P."/>
            <person name="Record E."/>
            <person name="Levasseur A."/>
            <person name="Baker S.E."/>
            <person name="Bartholomew K.A."/>
            <person name="Coutinho P.M."/>
            <person name="Erdmann S."/>
            <person name="Fowler T.J."/>
            <person name="Gathman A.C."/>
            <person name="Lombard V."/>
            <person name="Henrissat B."/>
            <person name="Knabe N."/>
            <person name="Kuees U."/>
            <person name="Lilly W.W."/>
            <person name="Lindquist E."/>
            <person name="Lucas S."/>
            <person name="Magnuson J.K."/>
            <person name="Piumi F."/>
            <person name="Raudaskoski M."/>
            <person name="Salamov A."/>
            <person name="Schmutz J."/>
            <person name="Schwarze F.W.M.R."/>
            <person name="vanKuyk P.A."/>
            <person name="Horton J.S."/>
            <person name="Grigoriev I.V."/>
            <person name="Woesten H.A.B."/>
        </authorList>
    </citation>
    <scope>NUCLEOTIDE SEQUENCE [LARGE SCALE GENOMIC DNA]</scope>
    <source>
        <strain evidence="8">H4-8 / FGSC 9210</strain>
    </source>
</reference>
<dbReference type="Pfam" id="PF01926">
    <property type="entry name" value="MMR_HSR1"/>
    <property type="match status" value="1"/>
</dbReference>
<protein>
    <recommendedName>
        <fullName evidence="4">Guanine nucleotide-binding protein-like 1</fullName>
    </recommendedName>
</protein>
<dbReference type="InterPro" id="IPR027417">
    <property type="entry name" value="P-loop_NTPase"/>
</dbReference>
<proteinExistence type="predicted"/>
<feature type="region of interest" description="Disordered" evidence="5">
    <location>
        <begin position="515"/>
        <end position="600"/>
    </location>
</feature>
<dbReference type="GeneID" id="9594534"/>
<dbReference type="OrthoDB" id="61815at2759"/>
<keyword evidence="1" id="KW-0547">Nucleotide-binding</keyword>